<dbReference type="GeneID" id="99773590"/>
<dbReference type="EMBL" id="LQQR01000006">
    <property type="protein sequence ID" value="KZE22989.1"/>
    <property type="molecule type" value="Genomic_DNA"/>
</dbReference>
<reference evidence="4 6" key="3">
    <citation type="submission" date="2017-04" db="EMBL/GenBank/DDBJ databases">
        <title>Kefir bacterial isolates.</title>
        <authorList>
            <person name="Kim Y."/>
            <person name="Blasche S."/>
            <person name="Patil K.R."/>
        </authorList>
    </citation>
    <scope>NUCLEOTIDE SEQUENCE [LARGE SCALE GENOMIC DNA]</scope>
    <source>
        <strain evidence="4 6">OG2</strain>
    </source>
</reference>
<accession>A0A161S2R4</accession>
<dbReference type="Pfam" id="PF13302">
    <property type="entry name" value="Acetyltransf_3"/>
    <property type="match status" value="1"/>
</dbReference>
<protein>
    <submittedName>
        <fullName evidence="3">GCN5 family acetyltransferase</fullName>
    </submittedName>
    <submittedName>
        <fullName evidence="4">GNAT family N-acetyltransferase</fullName>
    </submittedName>
</protein>
<feature type="region of interest" description="Disordered" evidence="1">
    <location>
        <begin position="1"/>
        <end position="28"/>
    </location>
</feature>
<reference evidence="3" key="2">
    <citation type="submission" date="2016-01" db="EMBL/GenBank/DDBJ databases">
        <authorList>
            <person name="Hong K.W."/>
        </authorList>
    </citation>
    <scope>NUCLEOTIDE SEQUENCE</scope>
    <source>
        <strain evidence="3">M40</strain>
    </source>
</reference>
<dbReference type="EMBL" id="NCWY01000006">
    <property type="protein sequence ID" value="PAK95810.1"/>
    <property type="molecule type" value="Genomic_DNA"/>
</dbReference>
<dbReference type="Proteomes" id="UP000076612">
    <property type="component" value="Unassembled WGS sequence"/>
</dbReference>
<evidence type="ECO:0000313" key="3">
    <source>
        <dbReference type="EMBL" id="KZE22989.1"/>
    </source>
</evidence>
<dbReference type="GO" id="GO:1990189">
    <property type="term" value="F:protein N-terminal-serine acetyltransferase activity"/>
    <property type="evidence" value="ECO:0007669"/>
    <property type="project" value="TreeGrafter"/>
</dbReference>
<dbReference type="Proteomes" id="UP000216867">
    <property type="component" value="Unassembled WGS sequence"/>
</dbReference>
<dbReference type="STRING" id="33889.AVW13_06385"/>
<dbReference type="PANTHER" id="PTHR43441">
    <property type="entry name" value="RIBOSOMAL-PROTEIN-SERINE ACETYLTRANSFERASE"/>
    <property type="match status" value="1"/>
</dbReference>
<sequence length="240" mass="26747">MTDPTDPAEVLHPAEATAGSLRDWTGVAPPRRETIHGTIVDLEPLDPLRHGDDLFEASIAEGAEEHFAYLPEVPPTDRGEFTDWLTTVAASPDPLFFAVVDRATGRAVGRQALMRVDPANGVIEIGNILWGPDLARTRGATEAFFLFADAVFASGYRRFEWKCNDANVPSKRAAERFGFTPEGVFRQHMVVKGRNRDTAWFSILDSEWPQLRKGFAAWLDPANFDEAGVQRRSLRELRGR</sequence>
<evidence type="ECO:0000313" key="4">
    <source>
        <dbReference type="EMBL" id="PAK95810.1"/>
    </source>
</evidence>
<dbReference type="PROSITE" id="PS51186">
    <property type="entry name" value="GNAT"/>
    <property type="match status" value="1"/>
</dbReference>
<organism evidence="4 6">
    <name type="scientific">Brevibacterium casei</name>
    <dbReference type="NCBI Taxonomy" id="33889"/>
    <lineage>
        <taxon>Bacteria</taxon>
        <taxon>Bacillati</taxon>
        <taxon>Actinomycetota</taxon>
        <taxon>Actinomycetes</taxon>
        <taxon>Micrococcales</taxon>
        <taxon>Brevibacteriaceae</taxon>
        <taxon>Brevibacterium</taxon>
    </lineage>
</organism>
<evidence type="ECO:0000313" key="6">
    <source>
        <dbReference type="Proteomes" id="UP000216867"/>
    </source>
</evidence>
<dbReference type="AlphaFoldDB" id="A0A161S2R4"/>
<dbReference type="SUPFAM" id="SSF55729">
    <property type="entry name" value="Acyl-CoA N-acyltransferases (Nat)"/>
    <property type="match status" value="1"/>
</dbReference>
<proteinExistence type="predicted"/>
<evidence type="ECO:0000259" key="2">
    <source>
        <dbReference type="PROSITE" id="PS51186"/>
    </source>
</evidence>
<dbReference type="Gene3D" id="3.40.630.30">
    <property type="match status" value="1"/>
</dbReference>
<dbReference type="GO" id="GO:0008999">
    <property type="term" value="F:protein-N-terminal-alanine acetyltransferase activity"/>
    <property type="evidence" value="ECO:0007669"/>
    <property type="project" value="TreeGrafter"/>
</dbReference>
<dbReference type="InterPro" id="IPR000182">
    <property type="entry name" value="GNAT_dom"/>
</dbReference>
<gene>
    <name evidence="3" type="ORF">AVW13_06385</name>
    <name evidence="4" type="ORF">B8X04_08685</name>
</gene>
<dbReference type="InterPro" id="IPR016181">
    <property type="entry name" value="Acyl_CoA_acyltransferase"/>
</dbReference>
<comment type="caution">
    <text evidence="4">The sequence shown here is derived from an EMBL/GenBank/DDBJ whole genome shotgun (WGS) entry which is preliminary data.</text>
</comment>
<dbReference type="FunFam" id="3.40.630.30:FF:000047">
    <property type="entry name" value="Acetyltransferase, GNAT family"/>
    <property type="match status" value="1"/>
</dbReference>
<evidence type="ECO:0000313" key="5">
    <source>
        <dbReference type="Proteomes" id="UP000076612"/>
    </source>
</evidence>
<dbReference type="InterPro" id="IPR051908">
    <property type="entry name" value="Ribosomal_N-acetyltransferase"/>
</dbReference>
<keyword evidence="4" id="KW-0808">Transferase</keyword>
<evidence type="ECO:0000256" key="1">
    <source>
        <dbReference type="SAM" id="MobiDB-lite"/>
    </source>
</evidence>
<dbReference type="PANTHER" id="PTHR43441:SF2">
    <property type="entry name" value="FAMILY ACETYLTRANSFERASE, PUTATIVE (AFU_ORTHOLOGUE AFUA_7G00850)-RELATED"/>
    <property type="match status" value="1"/>
</dbReference>
<dbReference type="RefSeq" id="WP_009379469.1">
    <property type="nucleotide sequence ID" value="NZ_CP065629.1"/>
</dbReference>
<feature type="domain" description="N-acetyltransferase" evidence="2">
    <location>
        <begin position="40"/>
        <end position="197"/>
    </location>
</feature>
<reference evidence="5" key="1">
    <citation type="submission" date="2016-01" db="EMBL/GenBank/DDBJ databases">
        <title>Draft genome of Chromobacterium sp. F49.</title>
        <authorList>
            <person name="Hong K.W."/>
        </authorList>
    </citation>
    <scope>NUCLEOTIDE SEQUENCE [LARGE SCALE GENOMIC DNA]</scope>
    <source>
        <strain evidence="5">M40</strain>
    </source>
</reference>
<name>A0A161S2R4_9MICO</name>